<dbReference type="SUPFAM" id="SSF54106">
    <property type="entry name" value="LysM domain"/>
    <property type="match status" value="1"/>
</dbReference>
<comment type="caution">
    <text evidence="4">The sequence shown here is derived from an EMBL/GenBank/DDBJ whole genome shotgun (WGS) entry which is preliminary data.</text>
</comment>
<feature type="coiled-coil region" evidence="1">
    <location>
        <begin position="158"/>
        <end position="219"/>
    </location>
</feature>
<accession>A0A7V9Z0D9</accession>
<name>A0A7V9Z0D9_9BACL</name>
<dbReference type="GO" id="GO:0008932">
    <property type="term" value="F:lytic endotransglycosylase activity"/>
    <property type="evidence" value="ECO:0007669"/>
    <property type="project" value="TreeGrafter"/>
</dbReference>
<dbReference type="InterPro" id="IPR018392">
    <property type="entry name" value="LysM"/>
</dbReference>
<evidence type="ECO:0000313" key="4">
    <source>
        <dbReference type="EMBL" id="MBA2871635.1"/>
    </source>
</evidence>
<keyword evidence="5" id="KW-1185">Reference proteome</keyword>
<evidence type="ECO:0000256" key="1">
    <source>
        <dbReference type="SAM" id="Coils"/>
    </source>
</evidence>
<dbReference type="AlphaFoldDB" id="A0A7V9Z0D9"/>
<dbReference type="PROSITE" id="PS51782">
    <property type="entry name" value="LYSM"/>
    <property type="match status" value="1"/>
</dbReference>
<protein>
    <submittedName>
        <fullName evidence="4">Stage VI sporulation protein D</fullName>
    </submittedName>
</protein>
<dbReference type="PANTHER" id="PTHR33734:SF36">
    <property type="entry name" value="STAGE VI SPORULATION PROTEIN D"/>
    <property type="match status" value="1"/>
</dbReference>
<dbReference type="InterPro" id="IPR048862">
    <property type="entry name" value="SPOCS_spoVID_N"/>
</dbReference>
<dbReference type="InterPro" id="IPR014256">
    <property type="entry name" value="Spore_VI_D"/>
</dbReference>
<dbReference type="Proteomes" id="UP000580891">
    <property type="component" value="Unassembled WGS sequence"/>
</dbReference>
<dbReference type="Pfam" id="PF01476">
    <property type="entry name" value="LysM"/>
    <property type="match status" value="1"/>
</dbReference>
<feature type="domain" description="LysM" evidence="3">
    <location>
        <begin position="287"/>
        <end position="331"/>
    </location>
</feature>
<dbReference type="Gene3D" id="3.10.350.10">
    <property type="entry name" value="LysM domain"/>
    <property type="match status" value="1"/>
</dbReference>
<proteinExistence type="predicted"/>
<gene>
    <name evidence="4" type="ORF">HNQ85_001910</name>
</gene>
<reference evidence="4 5" key="1">
    <citation type="submission" date="2020-07" db="EMBL/GenBank/DDBJ databases">
        <title>Genomic Encyclopedia of Type Strains, Phase IV (KMG-IV): sequencing the most valuable type-strain genomes for metagenomic binning, comparative biology and taxonomic classification.</title>
        <authorList>
            <person name="Goeker M."/>
        </authorList>
    </citation>
    <scope>NUCLEOTIDE SEQUENCE [LARGE SCALE GENOMIC DNA]</scope>
    <source>
        <strain evidence="4 5">DSM 25220</strain>
    </source>
</reference>
<keyword evidence="1" id="KW-0175">Coiled coil</keyword>
<evidence type="ECO:0000259" key="3">
    <source>
        <dbReference type="PROSITE" id="PS51782"/>
    </source>
</evidence>
<dbReference type="NCBIfam" id="TIGR02907">
    <property type="entry name" value="spore_VI_D"/>
    <property type="match status" value="1"/>
</dbReference>
<feature type="region of interest" description="Disordered" evidence="2">
    <location>
        <begin position="241"/>
        <end position="260"/>
    </location>
</feature>
<sequence>MEQSYLRFSIEESIWFKRGQEVSEFISISLDPIISVEEYEQYITIRGVLELSGEYRMVEEEEDRGYSDDLSAHRLVQEVTTREDGVSELTHRFPVDITIPKNRIESLEDVYVTIESFDYDLAEHGRLLLTADISISGIYSSELNTTNMEENRDELEAVQRSEEHEEIIEERIEEYEEKQQEEETETEDLFDPFEVIARKEAYQENMEEIDEEVDEELDKDREVAPIQVELKSRKEEVFKAEANEEVSKEEQTETSQAEKKVSKRNENALYLTKIFAKEEHQDFSRLKICIVQHGDSLDKIAERYDVSVQQLLRVNKLEQESDLYDGQLLYIPIPATSKT</sequence>
<dbReference type="InterPro" id="IPR036779">
    <property type="entry name" value="LysM_dom_sf"/>
</dbReference>
<dbReference type="EMBL" id="JACDUU010000004">
    <property type="protein sequence ID" value="MBA2871635.1"/>
    <property type="molecule type" value="Genomic_DNA"/>
</dbReference>
<evidence type="ECO:0000256" key="2">
    <source>
        <dbReference type="SAM" id="MobiDB-lite"/>
    </source>
</evidence>
<dbReference type="CDD" id="cd00118">
    <property type="entry name" value="LysM"/>
    <property type="match status" value="1"/>
</dbReference>
<organism evidence="4 5">
    <name type="scientific">[Anoxybacillus] calidus</name>
    <dbReference type="NCBI Taxonomy" id="575178"/>
    <lineage>
        <taxon>Bacteria</taxon>
        <taxon>Bacillati</taxon>
        <taxon>Bacillota</taxon>
        <taxon>Bacilli</taxon>
        <taxon>Bacillales</taxon>
        <taxon>Anoxybacillaceae</taxon>
        <taxon>Paranoxybacillus</taxon>
    </lineage>
</organism>
<dbReference type="Pfam" id="PF20918">
    <property type="entry name" value="SPOCS_spoVID-N"/>
    <property type="match status" value="1"/>
</dbReference>
<evidence type="ECO:0000313" key="5">
    <source>
        <dbReference type="Proteomes" id="UP000580891"/>
    </source>
</evidence>
<dbReference type="PANTHER" id="PTHR33734">
    <property type="entry name" value="LYSM DOMAIN-CONTAINING GPI-ANCHORED PROTEIN 2"/>
    <property type="match status" value="1"/>
</dbReference>
<dbReference type="RefSeq" id="WP_181537465.1">
    <property type="nucleotide sequence ID" value="NZ_JACDUU010000004.1"/>
</dbReference>
<dbReference type="SMART" id="SM00257">
    <property type="entry name" value="LysM"/>
    <property type="match status" value="1"/>
</dbReference>